<gene>
    <name evidence="9" type="ORF">H696_00294</name>
</gene>
<organism evidence="9">
    <name type="scientific">Fonticula alba</name>
    <name type="common">Slime mold</name>
    <dbReference type="NCBI Taxonomy" id="691883"/>
    <lineage>
        <taxon>Eukaryota</taxon>
        <taxon>Rotosphaerida</taxon>
        <taxon>Fonticulaceae</taxon>
        <taxon>Fonticula</taxon>
    </lineage>
</organism>
<comment type="subcellular location">
    <subcellularLocation>
        <location evidence="1">Membrane</location>
        <topology evidence="1">Multi-pass membrane protein</topology>
    </subcellularLocation>
</comment>
<feature type="transmembrane region" description="Helical" evidence="7">
    <location>
        <begin position="493"/>
        <end position="512"/>
    </location>
</feature>
<dbReference type="RefSeq" id="XP_009492417.1">
    <property type="nucleotide sequence ID" value="XM_009494142.1"/>
</dbReference>
<feature type="transmembrane region" description="Helical" evidence="7">
    <location>
        <begin position="466"/>
        <end position="487"/>
    </location>
</feature>
<sequence>MSSLRRRIQTLREVSVRDTMVYLLQSSTRKMVVEASFTPAPPSPRASIALEELKASLSTGLHKPTGNLSAPHMKESASPMPSDKRYFSETALSGPSPPGSIVSSSQEPLPGDIAPANDAASSLAPTKTSGKLKAELNIFDLVGIGVGSMIGAGIFVLTGVAAKNAAGPSITISFLVAGIACLLSGFCYAEFSAIYPFAGSAYMYTYCSLGELPALLVGWVLFLEYIVAASAVARGWSHHLAAFLAACGVSIPTWLYSLPYSAACVEDGCSTFDALALGSIIVATIICCFGTQTSSRVNMFINGLCVAIIVLVIVAGAVFVDTSNYTPFTPYGFSGITKGAAMIFFAYIGFDAVSGFAEESRRPERDVPLAILIVIGIGAALYCGVSIVLTGMQSYLDLDLHAPLARAFAHHNQTGLEITVAFGAFVAMSTTILSQILTMPRIFYAMARDGLLAPASLGRVQSKSGVPLYGTLVSGVLASIMVVSFDLETLGDMVSMGTLIAFSVVNIAIILVRYDVPANGRRPQITVALLTFCLILVCLAVSYGWHGSIFGTFGSVAIILVGYLWWLPQAAPAVSMRTGRRIFQTPLVPFIPAAALGVHIYLIVELGPESWMRMGIWVAIGVAFWVFYGAWHSKLRVRPQGTGHPNKASDISLASAVGADGDERPGRASASAAEAAAAISCSSASTSTLSLSEDAGEGSSPEAAVAEATTTTPATAAAAATGT</sequence>
<dbReference type="GeneID" id="20525019"/>
<dbReference type="InterPro" id="IPR002293">
    <property type="entry name" value="AA/rel_permease1"/>
</dbReference>
<feature type="transmembrane region" description="Helical" evidence="7">
    <location>
        <begin position="240"/>
        <end position="262"/>
    </location>
</feature>
<keyword evidence="5 7" id="KW-0472">Membrane</keyword>
<dbReference type="GO" id="GO:0015171">
    <property type="term" value="F:amino acid transmembrane transporter activity"/>
    <property type="evidence" value="ECO:0007669"/>
    <property type="project" value="TreeGrafter"/>
</dbReference>
<evidence type="ECO:0000256" key="7">
    <source>
        <dbReference type="SAM" id="Phobius"/>
    </source>
</evidence>
<reference evidence="9" key="1">
    <citation type="submission" date="2013-04" db="EMBL/GenBank/DDBJ databases">
        <title>The Genome Sequence of Fonticula alba ATCC 38817.</title>
        <authorList>
            <consortium name="The Broad Institute Genomics Platform"/>
            <person name="Russ C."/>
            <person name="Cuomo C."/>
            <person name="Burger G."/>
            <person name="Gray M.W."/>
            <person name="Holland P.W.H."/>
            <person name="King N."/>
            <person name="Lang F.B.F."/>
            <person name="Roger A.J."/>
            <person name="Ruiz-Trillo I."/>
            <person name="Brown M."/>
            <person name="Walker B."/>
            <person name="Young S."/>
            <person name="Zeng Q."/>
            <person name="Gargeya S."/>
            <person name="Fitzgerald M."/>
            <person name="Haas B."/>
            <person name="Abouelleil A."/>
            <person name="Allen A.W."/>
            <person name="Alvarado L."/>
            <person name="Arachchi H.M."/>
            <person name="Berlin A.M."/>
            <person name="Chapman S.B."/>
            <person name="Gainer-Dewar J."/>
            <person name="Goldberg J."/>
            <person name="Griggs A."/>
            <person name="Gujja S."/>
            <person name="Hansen M."/>
            <person name="Howarth C."/>
            <person name="Imamovic A."/>
            <person name="Ireland A."/>
            <person name="Larimer J."/>
            <person name="McCowan C."/>
            <person name="Murphy C."/>
            <person name="Pearson M."/>
            <person name="Poon T.W."/>
            <person name="Priest M."/>
            <person name="Roberts A."/>
            <person name="Saif S."/>
            <person name="Shea T."/>
            <person name="Sisk P."/>
            <person name="Sykes S."/>
            <person name="Wortman J."/>
            <person name="Nusbaum C."/>
            <person name="Birren B."/>
        </authorList>
    </citation>
    <scope>NUCLEOTIDE SEQUENCE [LARGE SCALE GENOMIC DNA]</scope>
    <source>
        <strain evidence="9">ATCC 38817</strain>
    </source>
</reference>
<dbReference type="STRING" id="691883.A0A058ZFI7"/>
<feature type="transmembrane region" description="Helical" evidence="7">
    <location>
        <begin position="215"/>
        <end position="233"/>
    </location>
</feature>
<dbReference type="GO" id="GO:0016020">
    <property type="term" value="C:membrane"/>
    <property type="evidence" value="ECO:0007669"/>
    <property type="project" value="UniProtKB-SubCell"/>
</dbReference>
<dbReference type="PANTHER" id="PTHR43243">
    <property type="entry name" value="INNER MEMBRANE TRANSPORTER YGJI-RELATED"/>
    <property type="match status" value="1"/>
</dbReference>
<dbReference type="OMA" id="IACQPTE"/>
<feature type="transmembrane region" description="Helical" evidence="7">
    <location>
        <begin position="299"/>
        <end position="320"/>
    </location>
</feature>
<dbReference type="Pfam" id="PF13520">
    <property type="entry name" value="AA_permease_2"/>
    <property type="match status" value="1"/>
</dbReference>
<dbReference type="InterPro" id="IPR029485">
    <property type="entry name" value="CAT_C"/>
</dbReference>
<dbReference type="PANTHER" id="PTHR43243:SF4">
    <property type="entry name" value="CATIONIC AMINO ACID TRANSPORTER 4"/>
    <property type="match status" value="1"/>
</dbReference>
<feature type="transmembrane region" description="Helical" evidence="7">
    <location>
        <begin position="587"/>
        <end position="604"/>
    </location>
</feature>
<evidence type="ECO:0000259" key="8">
    <source>
        <dbReference type="Pfam" id="PF13906"/>
    </source>
</evidence>
<dbReference type="Pfam" id="PF13906">
    <property type="entry name" value="AA_permease_C"/>
    <property type="match status" value="1"/>
</dbReference>
<feature type="region of interest" description="Disordered" evidence="6">
    <location>
        <begin position="60"/>
        <end position="108"/>
    </location>
</feature>
<proteinExistence type="predicted"/>
<keyword evidence="2" id="KW-0813">Transport</keyword>
<evidence type="ECO:0000256" key="6">
    <source>
        <dbReference type="SAM" id="MobiDB-lite"/>
    </source>
</evidence>
<evidence type="ECO:0000256" key="4">
    <source>
        <dbReference type="ARBA" id="ARBA00022989"/>
    </source>
</evidence>
<feature type="transmembrane region" description="Helical" evidence="7">
    <location>
        <begin position="549"/>
        <end position="566"/>
    </location>
</feature>
<dbReference type="AlphaFoldDB" id="A0A058ZFI7"/>
<evidence type="ECO:0000256" key="5">
    <source>
        <dbReference type="ARBA" id="ARBA00023136"/>
    </source>
</evidence>
<keyword evidence="4 7" id="KW-1133">Transmembrane helix</keyword>
<feature type="transmembrane region" description="Helical" evidence="7">
    <location>
        <begin position="274"/>
        <end position="292"/>
    </location>
</feature>
<feature type="transmembrane region" description="Helical" evidence="7">
    <location>
        <begin position="174"/>
        <end position="195"/>
    </location>
</feature>
<evidence type="ECO:0000313" key="10">
    <source>
        <dbReference type="Proteomes" id="UP000030693"/>
    </source>
</evidence>
<name>A0A058ZFI7_FONAL</name>
<dbReference type="EMBL" id="KB932201">
    <property type="protein sequence ID" value="KCV72716.1"/>
    <property type="molecule type" value="Genomic_DNA"/>
</dbReference>
<keyword evidence="3 7" id="KW-0812">Transmembrane</keyword>
<keyword evidence="10" id="KW-1185">Reference proteome</keyword>
<protein>
    <recommendedName>
        <fullName evidence="8">Cationic amino acid transporter C-terminal domain-containing protein</fullName>
    </recommendedName>
</protein>
<evidence type="ECO:0000313" key="9">
    <source>
        <dbReference type="EMBL" id="KCV72716.1"/>
    </source>
</evidence>
<feature type="transmembrane region" description="Helical" evidence="7">
    <location>
        <begin position="416"/>
        <end position="438"/>
    </location>
</feature>
<feature type="transmembrane region" description="Helical" evidence="7">
    <location>
        <begin position="524"/>
        <end position="543"/>
    </location>
</feature>
<feature type="transmembrane region" description="Helical" evidence="7">
    <location>
        <begin position="610"/>
        <end position="631"/>
    </location>
</feature>
<accession>A0A058ZFI7</accession>
<feature type="region of interest" description="Disordered" evidence="6">
    <location>
        <begin position="689"/>
        <end position="723"/>
    </location>
</feature>
<feature type="transmembrane region" description="Helical" evidence="7">
    <location>
        <begin position="369"/>
        <end position="396"/>
    </location>
</feature>
<feature type="domain" description="Cationic amino acid transporter C-terminal" evidence="8">
    <location>
        <begin position="583"/>
        <end position="633"/>
    </location>
</feature>
<evidence type="ECO:0000256" key="1">
    <source>
        <dbReference type="ARBA" id="ARBA00004141"/>
    </source>
</evidence>
<feature type="compositionally biased region" description="Low complexity" evidence="6">
    <location>
        <begin position="703"/>
        <end position="723"/>
    </location>
</feature>
<dbReference type="Proteomes" id="UP000030693">
    <property type="component" value="Unassembled WGS sequence"/>
</dbReference>
<evidence type="ECO:0000256" key="3">
    <source>
        <dbReference type="ARBA" id="ARBA00022692"/>
    </source>
</evidence>
<evidence type="ECO:0000256" key="2">
    <source>
        <dbReference type="ARBA" id="ARBA00022448"/>
    </source>
</evidence>
<dbReference type="OrthoDB" id="5982228at2759"/>
<dbReference type="Gene3D" id="1.20.1740.10">
    <property type="entry name" value="Amino acid/polyamine transporter I"/>
    <property type="match status" value="1"/>
</dbReference>
<feature type="transmembrane region" description="Helical" evidence="7">
    <location>
        <begin position="141"/>
        <end position="162"/>
    </location>
</feature>
<feature type="transmembrane region" description="Helical" evidence="7">
    <location>
        <begin position="340"/>
        <end position="357"/>
    </location>
</feature>
<dbReference type="eggNOG" id="KOG1286">
    <property type="taxonomic scope" value="Eukaryota"/>
</dbReference>